<dbReference type="PANTHER" id="PTHR35862">
    <property type="entry name" value="FELS-2 PROPHAGE PROTEIN"/>
    <property type="match status" value="1"/>
</dbReference>
<comment type="caution">
    <text evidence="2">The sequence shown here is derived from an EMBL/GenBank/DDBJ whole genome shotgun (WGS) entry which is preliminary data.</text>
</comment>
<proteinExistence type="predicted"/>
<evidence type="ECO:0000256" key="1">
    <source>
        <dbReference type="SAM" id="MobiDB-lite"/>
    </source>
</evidence>
<feature type="region of interest" description="Disordered" evidence="1">
    <location>
        <begin position="236"/>
        <end position="271"/>
    </location>
</feature>
<reference evidence="2 3" key="1">
    <citation type="submission" date="2024-05" db="EMBL/GenBank/DDBJ databases">
        <authorList>
            <person name="Matzinger S.R."/>
            <person name="Bankers L."/>
            <person name="Rossheim A."/>
            <person name="Hetherington-Rauth M.C."/>
            <person name="Smith A."/>
            <person name="Baird S."/>
            <person name="Polanco D."/>
        </authorList>
    </citation>
    <scope>NUCLEOTIDE SEQUENCE [LARGE SCALE GENOMIC DNA]</scope>
    <source>
        <strain evidence="2 3">2024CJ-00066</strain>
    </source>
</reference>
<dbReference type="EMBL" id="JBECZB010000002">
    <property type="protein sequence ID" value="MEQ3510263.1"/>
    <property type="molecule type" value="Genomic_DNA"/>
</dbReference>
<dbReference type="Gene3D" id="4.10.220.110">
    <property type="match status" value="1"/>
</dbReference>
<organism evidence="2 3">
    <name type="scientific">Neisseria polysaccharea</name>
    <dbReference type="NCBI Taxonomy" id="489"/>
    <lineage>
        <taxon>Bacteria</taxon>
        <taxon>Pseudomonadati</taxon>
        <taxon>Pseudomonadota</taxon>
        <taxon>Betaproteobacteria</taxon>
        <taxon>Neisseriales</taxon>
        <taxon>Neisseriaceae</taxon>
        <taxon>Neisseria</taxon>
    </lineage>
</organism>
<dbReference type="Gene3D" id="2.30.110.50">
    <property type="match status" value="1"/>
</dbReference>
<name>A0ABV1JIF0_NEIPO</name>
<protein>
    <submittedName>
        <fullName evidence="2">Contractile injection system protein, VgrG/Pvc8 family</fullName>
    </submittedName>
</protein>
<dbReference type="Proteomes" id="UP001447151">
    <property type="component" value="Unassembled WGS sequence"/>
</dbReference>
<dbReference type="PANTHER" id="PTHR35862:SF1">
    <property type="entry name" value="FELS-2 PROPHAGE PROTEIN"/>
    <property type="match status" value="1"/>
</dbReference>
<evidence type="ECO:0000313" key="2">
    <source>
        <dbReference type="EMBL" id="MEQ3510263.1"/>
    </source>
</evidence>
<sequence length="364" mass="40195">MDALSAFLKLKGLDGGNTHPVTMPDFILSYEDKDITADVAPYLISFSYTDYLEGQSDELQVDFEDTDGRWLSNWYPEQGDALSLSLGDQFTGLVSLGKFEIAEIEYNRPPSTVSLKALSTGITKSNRTLRGKAYENTTLAAIVRQIAGRLKLEITGTVKDIPIKRVTQYQERDVEFLARLAKEYGHSFKIVGKKLVFTDNDMLKQRPAVAVLKPEDIIRVRLRDLIKGVPSKVDVKGYDPKNKKTVSASRKSKPKRSKAKHGSTGDTLRIVPNKGESTAQLNARADAKLADAQDDQCAGTVTLVGNALLAAGQMVRLKGFGKFSGKYLVKQSRHDFSRSGGYTTEIEIKMTEYVSEEEQGSANP</sequence>
<dbReference type="Pfam" id="PF05954">
    <property type="entry name" value="Phage_GPD"/>
    <property type="match status" value="1"/>
</dbReference>
<feature type="compositionally biased region" description="Basic residues" evidence="1">
    <location>
        <begin position="250"/>
        <end position="261"/>
    </location>
</feature>
<gene>
    <name evidence="2" type="ORF">ABM124_02800</name>
</gene>
<evidence type="ECO:0000313" key="3">
    <source>
        <dbReference type="Proteomes" id="UP001447151"/>
    </source>
</evidence>
<dbReference type="SUPFAM" id="SSF69279">
    <property type="entry name" value="Phage tail proteins"/>
    <property type="match status" value="1"/>
</dbReference>
<dbReference type="Gene3D" id="3.55.50.10">
    <property type="entry name" value="Baseplate protein-like domains"/>
    <property type="match status" value="1"/>
</dbReference>
<dbReference type="InterPro" id="IPR052726">
    <property type="entry name" value="Phage_Baseplate_Hub"/>
</dbReference>
<accession>A0ABV1JIF0</accession>
<keyword evidence="3" id="KW-1185">Reference proteome</keyword>
<dbReference type="RefSeq" id="WP_349272492.1">
    <property type="nucleotide sequence ID" value="NZ_JBECZB010000002.1"/>
</dbReference>